<dbReference type="Proteomes" id="UP000642748">
    <property type="component" value="Unassembled WGS sequence"/>
</dbReference>
<feature type="compositionally biased region" description="Low complexity" evidence="1">
    <location>
        <begin position="278"/>
        <end position="289"/>
    </location>
</feature>
<feature type="region of interest" description="Disordered" evidence="1">
    <location>
        <begin position="278"/>
        <end position="318"/>
    </location>
</feature>
<comment type="caution">
    <text evidence="3">The sequence shown here is derived from an EMBL/GenBank/DDBJ whole genome shotgun (WGS) entry which is preliminary data.</text>
</comment>
<dbReference type="EMBL" id="BONZ01000027">
    <property type="protein sequence ID" value="GIH14710.1"/>
    <property type="molecule type" value="Genomic_DNA"/>
</dbReference>
<gene>
    <name evidence="3" type="ORF">Raf01_28820</name>
</gene>
<proteinExistence type="predicted"/>
<keyword evidence="2" id="KW-0812">Transmembrane</keyword>
<reference evidence="3" key="1">
    <citation type="submission" date="2021-01" db="EMBL/GenBank/DDBJ databases">
        <title>Whole genome shotgun sequence of Rugosimonospora africana NBRC 104875.</title>
        <authorList>
            <person name="Komaki H."/>
            <person name="Tamura T."/>
        </authorList>
    </citation>
    <scope>NUCLEOTIDE SEQUENCE</scope>
    <source>
        <strain evidence="3">NBRC 104875</strain>
    </source>
</reference>
<feature type="transmembrane region" description="Helical" evidence="2">
    <location>
        <begin position="117"/>
        <end position="133"/>
    </location>
</feature>
<feature type="transmembrane region" description="Helical" evidence="2">
    <location>
        <begin position="35"/>
        <end position="55"/>
    </location>
</feature>
<evidence type="ECO:0000256" key="1">
    <source>
        <dbReference type="SAM" id="MobiDB-lite"/>
    </source>
</evidence>
<dbReference type="RefSeq" id="WP_203918346.1">
    <property type="nucleotide sequence ID" value="NZ_BONZ01000027.1"/>
</dbReference>
<evidence type="ECO:0000313" key="3">
    <source>
        <dbReference type="EMBL" id="GIH14710.1"/>
    </source>
</evidence>
<sequence length="318" mass="34334">MPKFSGRGNRRGFSRSGGTVTVLETRVHRSSARNARVAFILTTIVIALLTMTIASDYMNPVLALLLAAGLGPIVGALVWVVVRIWPVLRVLWWWTPEITSALALVYGWLWFADATDLVVRLIVVAALGGSFAIPPVRRRVWAVVLCLFVRHRLRVCFAQFIIANQSGTLPFILMARPTPVGERVWIYLRPGLDLTYLQASAEKIAVACSAAQTVIERVNPSNAAFLRVDIKRREVLTATVKPGLTDLVGADGTPIDDTTAVIAPSALDLPDVADPAVKAAKPATTRTVPPARPAPGPVFQPTSVTSADGEDVSDLIDF</sequence>
<dbReference type="AlphaFoldDB" id="A0A8J3VQ29"/>
<feature type="transmembrane region" description="Helical" evidence="2">
    <location>
        <begin position="61"/>
        <end position="82"/>
    </location>
</feature>
<feature type="compositionally biased region" description="Acidic residues" evidence="1">
    <location>
        <begin position="308"/>
        <end position="318"/>
    </location>
</feature>
<evidence type="ECO:0000256" key="2">
    <source>
        <dbReference type="SAM" id="Phobius"/>
    </source>
</evidence>
<protein>
    <submittedName>
        <fullName evidence="3">Uncharacterized protein</fullName>
    </submittedName>
</protein>
<evidence type="ECO:0000313" key="4">
    <source>
        <dbReference type="Proteomes" id="UP000642748"/>
    </source>
</evidence>
<keyword evidence="4" id="KW-1185">Reference proteome</keyword>
<keyword evidence="2" id="KW-1133">Transmembrane helix</keyword>
<feature type="transmembrane region" description="Helical" evidence="2">
    <location>
        <begin position="91"/>
        <end position="111"/>
    </location>
</feature>
<accession>A0A8J3VQ29</accession>
<organism evidence="3 4">
    <name type="scientific">Rugosimonospora africana</name>
    <dbReference type="NCBI Taxonomy" id="556532"/>
    <lineage>
        <taxon>Bacteria</taxon>
        <taxon>Bacillati</taxon>
        <taxon>Actinomycetota</taxon>
        <taxon>Actinomycetes</taxon>
        <taxon>Micromonosporales</taxon>
        <taxon>Micromonosporaceae</taxon>
        <taxon>Rugosimonospora</taxon>
    </lineage>
</organism>
<name>A0A8J3VQ29_9ACTN</name>
<keyword evidence="2" id="KW-0472">Membrane</keyword>